<comment type="cofactor">
    <cofactor evidence="3">
        <name>Zn(2+)</name>
        <dbReference type="ChEBI" id="CHEBI:29105"/>
    </cofactor>
</comment>
<evidence type="ECO:0000313" key="6">
    <source>
        <dbReference type="Proteomes" id="UP000617628"/>
    </source>
</evidence>
<sequence>MESTRSDLASQLLTDRRFLTFAGTETYLLFQQGFNLRDFCAFEVLEDESAWKQLEQEMLIPILDAAAQAGHGVLTDSLCWRAAPDFVSSLGYSPEHIAHFNKLGSERIKSTIDTWRASSGKTEVDCPVILSTEIGPRGDGYAVPEAAITIQAARDYHRTQLSAIAQSHAHLAAALTMTNINESCGLAIAAKELDLPIVISPTIETDGRLPDGITLSDFIRTVDAITKAAPLFYMVNCAHPTHLEPVLAEAKANQEPWLDRLRGFRANASCKSHEELDNATELDRGDHQDLAQRMAEMSSNYGINVIGGCCGTDAEHIRSMIKSIG</sequence>
<dbReference type="Gene3D" id="3.20.20.330">
    <property type="entry name" value="Homocysteine-binding-like domain"/>
    <property type="match status" value="1"/>
</dbReference>
<name>A0A934VMW9_9BACT</name>
<keyword evidence="3" id="KW-0862">Zinc</keyword>
<organism evidence="5 6">
    <name type="scientific">Pelagicoccus mobilis</name>
    <dbReference type="NCBI Taxonomy" id="415221"/>
    <lineage>
        <taxon>Bacteria</taxon>
        <taxon>Pseudomonadati</taxon>
        <taxon>Verrucomicrobiota</taxon>
        <taxon>Opitutia</taxon>
        <taxon>Puniceicoccales</taxon>
        <taxon>Pelagicoccaceae</taxon>
        <taxon>Pelagicoccus</taxon>
    </lineage>
</organism>
<dbReference type="SUPFAM" id="SSF82282">
    <property type="entry name" value="Homocysteine S-methyltransferase"/>
    <property type="match status" value="1"/>
</dbReference>
<keyword evidence="6" id="KW-1185">Reference proteome</keyword>
<feature type="binding site" evidence="3">
    <location>
        <position position="237"/>
    </location>
    <ligand>
        <name>Zn(2+)</name>
        <dbReference type="ChEBI" id="CHEBI:29105"/>
    </ligand>
</feature>
<dbReference type="GO" id="GO:0008168">
    <property type="term" value="F:methyltransferase activity"/>
    <property type="evidence" value="ECO:0007669"/>
    <property type="project" value="UniProtKB-UniRule"/>
</dbReference>
<accession>A0A934VMW9</accession>
<evidence type="ECO:0000256" key="3">
    <source>
        <dbReference type="PROSITE-ProRule" id="PRU00333"/>
    </source>
</evidence>
<dbReference type="PANTHER" id="PTHR11103">
    <property type="entry name" value="SLR1189 PROTEIN"/>
    <property type="match status" value="1"/>
</dbReference>
<feature type="binding site" evidence="3">
    <location>
        <position position="309"/>
    </location>
    <ligand>
        <name>Zn(2+)</name>
        <dbReference type="ChEBI" id="CHEBI:29105"/>
    </ligand>
</feature>
<feature type="domain" description="Hcy-binding" evidence="4">
    <location>
        <begin position="7"/>
        <end position="324"/>
    </location>
</feature>
<evidence type="ECO:0000256" key="1">
    <source>
        <dbReference type="ARBA" id="ARBA00022603"/>
    </source>
</evidence>
<dbReference type="RefSeq" id="WP_200357503.1">
    <property type="nucleotide sequence ID" value="NZ_JAENIL010000044.1"/>
</dbReference>
<dbReference type="EMBL" id="JAENIL010000044">
    <property type="protein sequence ID" value="MBK1879291.1"/>
    <property type="molecule type" value="Genomic_DNA"/>
</dbReference>
<keyword evidence="1 3" id="KW-0489">Methyltransferase</keyword>
<evidence type="ECO:0000256" key="2">
    <source>
        <dbReference type="ARBA" id="ARBA00022679"/>
    </source>
</evidence>
<gene>
    <name evidence="5" type="ORF">JIN87_20560</name>
</gene>
<dbReference type="AlphaFoldDB" id="A0A934VMW9"/>
<reference evidence="5" key="1">
    <citation type="submission" date="2021-01" db="EMBL/GenBank/DDBJ databases">
        <title>Modified the classification status of verrucomicrobia.</title>
        <authorList>
            <person name="Feng X."/>
        </authorList>
    </citation>
    <scope>NUCLEOTIDE SEQUENCE</scope>
    <source>
        <strain evidence="5">KCTC 13126</strain>
    </source>
</reference>
<dbReference type="PANTHER" id="PTHR11103:SF18">
    <property type="entry name" value="SLR1189 PROTEIN"/>
    <property type="match status" value="1"/>
</dbReference>
<protein>
    <submittedName>
        <fullName evidence="5">Homocysteine S-methyltransferase family protein</fullName>
    </submittedName>
</protein>
<feature type="binding site" evidence="3">
    <location>
        <position position="310"/>
    </location>
    <ligand>
        <name>Zn(2+)</name>
        <dbReference type="ChEBI" id="CHEBI:29105"/>
    </ligand>
</feature>
<proteinExistence type="predicted"/>
<keyword evidence="3" id="KW-0479">Metal-binding</keyword>
<dbReference type="GO" id="GO:0046872">
    <property type="term" value="F:metal ion binding"/>
    <property type="evidence" value="ECO:0007669"/>
    <property type="project" value="UniProtKB-KW"/>
</dbReference>
<dbReference type="PROSITE" id="PS50970">
    <property type="entry name" value="HCY"/>
    <property type="match status" value="1"/>
</dbReference>
<keyword evidence="2 3" id="KW-0808">Transferase</keyword>
<dbReference type="GO" id="GO:0032259">
    <property type="term" value="P:methylation"/>
    <property type="evidence" value="ECO:0007669"/>
    <property type="project" value="UniProtKB-KW"/>
</dbReference>
<dbReference type="InterPro" id="IPR036589">
    <property type="entry name" value="HCY_dom_sf"/>
</dbReference>
<evidence type="ECO:0000313" key="5">
    <source>
        <dbReference type="EMBL" id="MBK1879291.1"/>
    </source>
</evidence>
<comment type="caution">
    <text evidence="5">The sequence shown here is derived from an EMBL/GenBank/DDBJ whole genome shotgun (WGS) entry which is preliminary data.</text>
</comment>
<evidence type="ECO:0000259" key="4">
    <source>
        <dbReference type="PROSITE" id="PS50970"/>
    </source>
</evidence>
<dbReference type="InterPro" id="IPR003726">
    <property type="entry name" value="HCY_dom"/>
</dbReference>
<dbReference type="Proteomes" id="UP000617628">
    <property type="component" value="Unassembled WGS sequence"/>
</dbReference>
<dbReference type="Pfam" id="PF02574">
    <property type="entry name" value="S-methyl_trans"/>
    <property type="match status" value="1"/>
</dbReference>